<feature type="transmembrane region" description="Helical" evidence="1">
    <location>
        <begin position="325"/>
        <end position="347"/>
    </location>
</feature>
<comment type="caution">
    <text evidence="2">The sequence shown here is derived from an EMBL/GenBank/DDBJ whole genome shotgun (WGS) entry which is preliminary data.</text>
</comment>
<feature type="transmembrane region" description="Helical" evidence="1">
    <location>
        <begin position="101"/>
        <end position="130"/>
    </location>
</feature>
<feature type="transmembrane region" description="Helical" evidence="1">
    <location>
        <begin position="21"/>
        <end position="48"/>
    </location>
</feature>
<evidence type="ECO:0000313" key="4">
    <source>
        <dbReference type="Proteomes" id="UP000321723"/>
    </source>
</evidence>
<feature type="transmembrane region" description="Helical" evidence="1">
    <location>
        <begin position="173"/>
        <end position="200"/>
    </location>
</feature>
<organism evidence="2 4">
    <name type="scientific">Cellulomonas hominis</name>
    <dbReference type="NCBI Taxonomy" id="156981"/>
    <lineage>
        <taxon>Bacteria</taxon>
        <taxon>Bacillati</taxon>
        <taxon>Actinomycetota</taxon>
        <taxon>Actinomycetes</taxon>
        <taxon>Micrococcales</taxon>
        <taxon>Cellulomonadaceae</taxon>
        <taxon>Cellulomonas</taxon>
    </lineage>
</organism>
<feature type="transmembrane region" description="Helical" evidence="1">
    <location>
        <begin position="397"/>
        <end position="419"/>
    </location>
</feature>
<evidence type="ECO:0000313" key="2">
    <source>
        <dbReference type="EMBL" id="GEL45756.1"/>
    </source>
</evidence>
<feature type="transmembrane region" description="Helical" evidence="1">
    <location>
        <begin position="229"/>
        <end position="251"/>
    </location>
</feature>
<proteinExistence type="predicted"/>
<keyword evidence="1" id="KW-0472">Membrane</keyword>
<dbReference type="Proteomes" id="UP000321723">
    <property type="component" value="Unassembled WGS sequence"/>
</dbReference>
<evidence type="ECO:0000313" key="3">
    <source>
        <dbReference type="EMBL" id="MBB5471914.1"/>
    </source>
</evidence>
<keyword evidence="1" id="KW-0812">Transmembrane</keyword>
<dbReference type="OrthoDB" id="3261041at2"/>
<reference evidence="2 4" key="1">
    <citation type="submission" date="2019-07" db="EMBL/GenBank/DDBJ databases">
        <title>Whole genome shotgun sequence of Cellulomonas hominis NBRC 16055.</title>
        <authorList>
            <person name="Hosoyama A."/>
            <person name="Uohara A."/>
            <person name="Ohji S."/>
            <person name="Ichikawa N."/>
        </authorList>
    </citation>
    <scope>NUCLEOTIDE SEQUENCE [LARGE SCALE GENOMIC DNA]</scope>
    <source>
        <strain evidence="2 4">NBRC 16055</strain>
    </source>
</reference>
<feature type="transmembrane region" description="Helical" evidence="1">
    <location>
        <begin position="136"/>
        <end position="161"/>
    </location>
</feature>
<feature type="transmembrane region" description="Helical" evidence="1">
    <location>
        <begin position="368"/>
        <end position="391"/>
    </location>
</feature>
<dbReference type="Proteomes" id="UP000564629">
    <property type="component" value="Unassembled WGS sequence"/>
</dbReference>
<keyword evidence="4" id="KW-1185">Reference proteome</keyword>
<name>A0A511F8Z2_9CELL</name>
<protein>
    <submittedName>
        <fullName evidence="3">ABC-2 type transport system permease protein</fullName>
    </submittedName>
</protein>
<dbReference type="AlphaFoldDB" id="A0A511F8Z2"/>
<dbReference type="EMBL" id="BJVQ01000007">
    <property type="protein sequence ID" value="GEL45756.1"/>
    <property type="molecule type" value="Genomic_DNA"/>
</dbReference>
<keyword evidence="1" id="KW-1133">Transmembrane helix</keyword>
<dbReference type="RefSeq" id="WP_146834134.1">
    <property type="nucleotide sequence ID" value="NZ_BJVQ01000007.1"/>
</dbReference>
<evidence type="ECO:0000313" key="5">
    <source>
        <dbReference type="Proteomes" id="UP000564629"/>
    </source>
</evidence>
<feature type="transmembrane region" description="Helical" evidence="1">
    <location>
        <begin position="60"/>
        <end position="80"/>
    </location>
</feature>
<reference evidence="3 5" key="2">
    <citation type="submission" date="2020-08" db="EMBL/GenBank/DDBJ databases">
        <title>Sequencing the genomes of 1000 actinobacteria strains.</title>
        <authorList>
            <person name="Klenk H.-P."/>
        </authorList>
    </citation>
    <scope>NUCLEOTIDE SEQUENCE [LARGE SCALE GENOMIC DNA]</scope>
    <source>
        <strain evidence="3 5">DSM 9581</strain>
    </source>
</reference>
<dbReference type="EMBL" id="JACHDN010000001">
    <property type="protein sequence ID" value="MBB5471914.1"/>
    <property type="molecule type" value="Genomic_DNA"/>
</dbReference>
<feature type="transmembrane region" description="Helical" evidence="1">
    <location>
        <begin position="479"/>
        <end position="498"/>
    </location>
</feature>
<gene>
    <name evidence="2" type="ORF">CHO01_08720</name>
    <name evidence="3" type="ORF">HNR08_000650</name>
</gene>
<accession>A0A511F8Z2</accession>
<sequence>MVAHLVRLKLALLRNGLRRSVWKLIGLLLGCLYVAFLLVMAGAGLVLLGSKGDPELTRTLLVLAGTVLVAGWWLLPLVAFGVDSTLDPDRFRLFPVPRRSLLTGLALAGLVGLPGVATVLVSAATSLAWWRTPAAVVAALVGGALGVALCVVGSRAVTTLLAPLVTGRRFREVAAVLVIVPLILAGPIMLGVTSGLAAVADALPAIAQVVGWTPVGAPWALAADVADGAWLAALGRLAVALASLAALVVVWDRALSAALERPEGGARVARSTGLGFLGRLPATPTGAVVARCLTYWVRDARYAAAVAVVPVLVLLLWFLGRGTDALLAAGPVVAFVMGWALSADVSYDHTAFWTHVAAPIEGRVDRTGRAVAGLLVGTVVVLVVALVALAVTARWDAAAPVLGVSLGVLTTALGTSSVYSARVVYPVPKPGESPFTTPQGTSFAVMVSQWVGMLVLGALCLPGVGLGVAGIVTGHPLPTVLAAVVGPAVGVVVLVAGIRIGARIYDRRAPELLQTIRSFA</sequence>
<feature type="transmembrane region" description="Helical" evidence="1">
    <location>
        <begin position="450"/>
        <end position="473"/>
    </location>
</feature>
<evidence type="ECO:0000256" key="1">
    <source>
        <dbReference type="SAM" id="Phobius"/>
    </source>
</evidence>
<feature type="transmembrane region" description="Helical" evidence="1">
    <location>
        <begin position="300"/>
        <end position="319"/>
    </location>
</feature>